<dbReference type="EMBL" id="QKZK01000003">
    <property type="protein sequence ID" value="PZX20144.1"/>
    <property type="molecule type" value="Genomic_DNA"/>
</dbReference>
<evidence type="ECO:0000313" key="3">
    <source>
        <dbReference type="Proteomes" id="UP000249239"/>
    </source>
</evidence>
<comment type="caution">
    <text evidence="2">The sequence shown here is derived from an EMBL/GenBank/DDBJ whole genome shotgun (WGS) entry which is preliminary data.</text>
</comment>
<protein>
    <submittedName>
        <fullName evidence="2">Unsaturated rhamnogalacturonyl hydrolase</fullName>
    </submittedName>
</protein>
<keyword evidence="1 2" id="KW-0378">Hydrolase</keyword>
<gene>
    <name evidence="2" type="ORF">LX69_00600</name>
</gene>
<dbReference type="GO" id="GO:0016787">
    <property type="term" value="F:hydrolase activity"/>
    <property type="evidence" value="ECO:0007669"/>
    <property type="project" value="UniProtKB-KW"/>
</dbReference>
<keyword evidence="3" id="KW-1185">Reference proteome</keyword>
<dbReference type="InterPro" id="IPR008928">
    <property type="entry name" value="6-hairpin_glycosidase_sf"/>
</dbReference>
<proteinExistence type="predicted"/>
<dbReference type="InterPro" id="IPR052043">
    <property type="entry name" value="PolySaccharide_Degr_Enz"/>
</dbReference>
<reference evidence="2 3" key="1">
    <citation type="submission" date="2018-06" db="EMBL/GenBank/DDBJ databases">
        <title>Genomic Encyclopedia of Archaeal and Bacterial Type Strains, Phase II (KMG-II): from individual species to whole genera.</title>
        <authorList>
            <person name="Goeker M."/>
        </authorList>
    </citation>
    <scope>NUCLEOTIDE SEQUENCE [LARGE SCALE GENOMIC DNA]</scope>
    <source>
        <strain evidence="2 3">DSM 6779</strain>
    </source>
</reference>
<sequence>MKRLLLPLIAGVFLGGCVGLQKSENSDKWSIRMSDAVMTRYDTLTQYHGSRESKRWQYDVAMMGGAIDKLGDVDPKYSKYMVDYIDAFVQDDGTILTYSMEKYNIDNINPGKNLITLYKRTGAQKYKNAIDTLVKQMEQHPRTKEGSFWHKKVYPNQVWLDGLYMATPFLAQYAKEFNQPQWFDEVVFQLNTVYNRTLDSITGLCYHAYDESREMKWSNPETGQSPHFWSRSMGWYSMALVDVLEFLPENHPGRDGLITILKNTVDALLKVRDPQTGLWYQVLDQGNRTGNYIEGSGSAMFTYVMAKAANRGWLDKSYLKTANESFDNIVKHLMITDEDGMPSMIQICGACGLGGNPYRDGSYDYYINEKIVTNDTKGVGPFIMAALELGK</sequence>
<dbReference type="GO" id="GO:0005975">
    <property type="term" value="P:carbohydrate metabolic process"/>
    <property type="evidence" value="ECO:0007669"/>
    <property type="project" value="InterPro"/>
</dbReference>
<dbReference type="AlphaFoldDB" id="A0A2W7NU63"/>
<evidence type="ECO:0000256" key="1">
    <source>
        <dbReference type="ARBA" id="ARBA00022801"/>
    </source>
</evidence>
<dbReference type="PROSITE" id="PS51257">
    <property type="entry name" value="PROKAR_LIPOPROTEIN"/>
    <property type="match status" value="1"/>
</dbReference>
<dbReference type="InterPro" id="IPR012341">
    <property type="entry name" value="6hp_glycosidase-like_sf"/>
</dbReference>
<dbReference type="Gene3D" id="1.50.10.10">
    <property type="match status" value="1"/>
</dbReference>
<dbReference type="Pfam" id="PF07470">
    <property type="entry name" value="Glyco_hydro_88"/>
    <property type="match status" value="1"/>
</dbReference>
<evidence type="ECO:0000313" key="2">
    <source>
        <dbReference type="EMBL" id="PZX20144.1"/>
    </source>
</evidence>
<dbReference type="PANTHER" id="PTHR33886">
    <property type="entry name" value="UNSATURATED RHAMNOGALACTURONAN HYDROLASE (EUROFUNG)"/>
    <property type="match status" value="1"/>
</dbReference>
<dbReference type="PANTHER" id="PTHR33886:SF8">
    <property type="entry name" value="UNSATURATED RHAMNOGALACTURONAN HYDROLASE (EUROFUNG)"/>
    <property type="match status" value="1"/>
</dbReference>
<dbReference type="OrthoDB" id="6381507at2"/>
<dbReference type="RefSeq" id="WP_111444316.1">
    <property type="nucleotide sequence ID" value="NZ_QKZK01000003.1"/>
</dbReference>
<dbReference type="Proteomes" id="UP000249239">
    <property type="component" value="Unassembled WGS sequence"/>
</dbReference>
<name>A0A2W7NU63_9BACT</name>
<dbReference type="InterPro" id="IPR010905">
    <property type="entry name" value="Glyco_hydro_88"/>
</dbReference>
<dbReference type="SUPFAM" id="SSF48208">
    <property type="entry name" value="Six-hairpin glycosidases"/>
    <property type="match status" value="1"/>
</dbReference>
<organism evidence="2 3">
    <name type="scientific">Breznakibacter xylanolyticus</name>
    <dbReference type="NCBI Taxonomy" id="990"/>
    <lineage>
        <taxon>Bacteria</taxon>
        <taxon>Pseudomonadati</taxon>
        <taxon>Bacteroidota</taxon>
        <taxon>Bacteroidia</taxon>
        <taxon>Marinilabiliales</taxon>
        <taxon>Marinilabiliaceae</taxon>
        <taxon>Breznakibacter</taxon>
    </lineage>
</organism>
<accession>A0A2W7NU63</accession>